<evidence type="ECO:0000313" key="2">
    <source>
        <dbReference type="Proteomes" id="UP000014680"/>
    </source>
</evidence>
<dbReference type="VEuPathDB" id="AmoebaDB:EIN_069250"/>
<dbReference type="EMBL" id="KB207267">
    <property type="protein sequence ID" value="ELP83551.1"/>
    <property type="molecule type" value="Genomic_DNA"/>
</dbReference>
<dbReference type="Gene3D" id="3.40.50.300">
    <property type="entry name" value="P-loop containing nucleotide triphosphate hydrolases"/>
    <property type="match status" value="1"/>
</dbReference>
<organism evidence="1 2">
    <name type="scientific">Entamoeba invadens IP1</name>
    <dbReference type="NCBI Taxonomy" id="370355"/>
    <lineage>
        <taxon>Eukaryota</taxon>
        <taxon>Amoebozoa</taxon>
        <taxon>Evosea</taxon>
        <taxon>Archamoebae</taxon>
        <taxon>Mastigamoebida</taxon>
        <taxon>Entamoebidae</taxon>
        <taxon>Entamoeba</taxon>
    </lineage>
</organism>
<evidence type="ECO:0000313" key="1">
    <source>
        <dbReference type="EMBL" id="ELP83551.1"/>
    </source>
</evidence>
<dbReference type="SUPFAM" id="SSF52540">
    <property type="entry name" value="P-loop containing nucleoside triphosphate hydrolases"/>
    <property type="match status" value="1"/>
</dbReference>
<dbReference type="InterPro" id="IPR027417">
    <property type="entry name" value="P-loop_NTPase"/>
</dbReference>
<protein>
    <submittedName>
        <fullName evidence="1">Uncharacterized protein</fullName>
    </submittedName>
</protein>
<dbReference type="GeneID" id="14882528"/>
<dbReference type="Proteomes" id="UP000014680">
    <property type="component" value="Unassembled WGS sequence"/>
</dbReference>
<proteinExistence type="predicted"/>
<dbReference type="AlphaFoldDB" id="A0A0A1TYH8"/>
<dbReference type="CDD" id="cd00882">
    <property type="entry name" value="Ras_like_GTPase"/>
    <property type="match status" value="1"/>
</dbReference>
<accession>A0A0A1TYH8</accession>
<gene>
    <name evidence="1" type="ORF">EIN_069250</name>
</gene>
<dbReference type="RefSeq" id="XP_004182897.1">
    <property type="nucleotide sequence ID" value="XM_004182849.1"/>
</dbReference>
<sequence>MGNTPTTPNVTKPCSVYIVGSPHSGKTTLINNLADDTPDTPQKVFKLYVNNTTVLVNLVETHSLEEYNQMYFKDYSTKFVILVIDRSSQESYEYAVNACDEVNFECLQRLVVVPNITGTLQVTEDDLKMFAASASHHPYFTVDNSDTKSWATDIKNCLRDLLTKALAPRVEPMRKKKPVILLYDENGTLGEKRRTTAQITFKTRNIEIGETFPLVQEIESKDGNSENKTYQWELEYSSGGKSNCDIFVENRKYSYLFWEGVLNGTLEGRNISVNSVEELSVLLGRLGLNERERNDFVVYWMRDIYKFKSIGVRLVEEEYEKQVELEIDGFDKKRRVIIGMFDASGMKFDGIESVKQIERPKGKYIIEWGAFIIH</sequence>
<dbReference type="OrthoDB" id="28149at2759"/>
<name>A0A0A1TYH8_ENTIV</name>
<reference evidence="1 2" key="1">
    <citation type="submission" date="2012-10" db="EMBL/GenBank/DDBJ databases">
        <authorList>
            <person name="Zafar N."/>
            <person name="Inman J."/>
            <person name="Hall N."/>
            <person name="Lorenzi H."/>
            <person name="Caler E."/>
        </authorList>
    </citation>
    <scope>NUCLEOTIDE SEQUENCE [LARGE SCALE GENOMIC DNA]</scope>
    <source>
        <strain evidence="1 2">IP1</strain>
    </source>
</reference>
<keyword evidence="2" id="KW-1185">Reference proteome</keyword>
<dbReference type="KEGG" id="eiv:EIN_069250"/>